<keyword evidence="1" id="KW-0732">Signal</keyword>
<evidence type="ECO:0000256" key="1">
    <source>
        <dbReference type="SAM" id="SignalP"/>
    </source>
</evidence>
<name>A0AAV9WAM4_9PEZI</name>
<protein>
    <recommendedName>
        <fullName evidence="4">Apple domain-containing protein</fullName>
    </recommendedName>
</protein>
<dbReference type="AlphaFoldDB" id="A0AAV9WAM4"/>
<evidence type="ECO:0000313" key="3">
    <source>
        <dbReference type="Proteomes" id="UP001370758"/>
    </source>
</evidence>
<feature type="chain" id="PRO_5043866559" description="Apple domain-containing protein" evidence="1">
    <location>
        <begin position="27"/>
        <end position="332"/>
    </location>
</feature>
<evidence type="ECO:0000313" key="2">
    <source>
        <dbReference type="EMBL" id="KAK6505212.1"/>
    </source>
</evidence>
<reference evidence="2 3" key="1">
    <citation type="submission" date="2023-08" db="EMBL/GenBank/DDBJ databases">
        <authorList>
            <person name="Palmer J.M."/>
        </authorList>
    </citation>
    <scope>NUCLEOTIDE SEQUENCE [LARGE SCALE GENOMIC DNA]</scope>
    <source>
        <strain evidence="2 3">TWF481</strain>
    </source>
</reference>
<evidence type="ECO:0008006" key="4">
    <source>
        <dbReference type="Google" id="ProtNLM"/>
    </source>
</evidence>
<sequence>MGFFNLNLSVFLFILLLIFQLTAITASAVEARVSSPKCDKTCAKAIIRRKYPRPPGAKSFCSSYLRAHHATSVRTVMVTRTATKTARTGCVTVVRTLVSTELDVFSEAVVTTTLPVITLTEYSSTVVIATGPTRVIDKRAVEETEIAPRAVSQCTCRNLSSCSSNTIIAACLGITPPRTSTSTTTRTITKPCTTISTTTSTTLKFTIITSGTATIYPAAETTTLDTIHTTLVPEECTRDLYTPPQEIGSAGVFFLEYPFFATNSLECCTACFARENCAASSYSGEVGSCAFLIVQEVQAGEKTGMCPLGRQDFGFVRDFDFGVNALPGPCGF</sequence>
<dbReference type="EMBL" id="JAVHJL010000004">
    <property type="protein sequence ID" value="KAK6505212.1"/>
    <property type="molecule type" value="Genomic_DNA"/>
</dbReference>
<keyword evidence="3" id="KW-1185">Reference proteome</keyword>
<proteinExistence type="predicted"/>
<organism evidence="2 3">
    <name type="scientific">Arthrobotrys musiformis</name>
    <dbReference type="NCBI Taxonomy" id="47236"/>
    <lineage>
        <taxon>Eukaryota</taxon>
        <taxon>Fungi</taxon>
        <taxon>Dikarya</taxon>
        <taxon>Ascomycota</taxon>
        <taxon>Pezizomycotina</taxon>
        <taxon>Orbiliomycetes</taxon>
        <taxon>Orbiliales</taxon>
        <taxon>Orbiliaceae</taxon>
        <taxon>Arthrobotrys</taxon>
    </lineage>
</organism>
<gene>
    <name evidence="2" type="ORF">TWF481_007130</name>
</gene>
<feature type="signal peptide" evidence="1">
    <location>
        <begin position="1"/>
        <end position="26"/>
    </location>
</feature>
<accession>A0AAV9WAM4</accession>
<dbReference type="Proteomes" id="UP001370758">
    <property type="component" value="Unassembled WGS sequence"/>
</dbReference>
<comment type="caution">
    <text evidence="2">The sequence shown here is derived from an EMBL/GenBank/DDBJ whole genome shotgun (WGS) entry which is preliminary data.</text>
</comment>